<evidence type="ECO:0000313" key="9">
    <source>
        <dbReference type="EMBL" id="MEE1674256.1"/>
    </source>
</evidence>
<feature type="domain" description="Methyltransferase small N-terminal" evidence="8">
    <location>
        <begin position="9"/>
        <end position="166"/>
    </location>
</feature>
<keyword evidence="10" id="KW-1185">Reference proteome</keyword>
<dbReference type="HAMAP" id="MF_01862">
    <property type="entry name" value="16SrRNA_methyltr_C"/>
    <property type="match status" value="1"/>
</dbReference>
<evidence type="ECO:0000259" key="7">
    <source>
        <dbReference type="Pfam" id="PF05175"/>
    </source>
</evidence>
<evidence type="ECO:0000256" key="1">
    <source>
        <dbReference type="ARBA" id="ARBA00022490"/>
    </source>
</evidence>
<reference evidence="9 10" key="2">
    <citation type="submission" date="2023-12" db="EMBL/GenBank/DDBJ databases">
        <authorList>
            <consortium name="Cladostephus spongiosus"/>
            <person name="Lorente B."/>
            <person name="Cabral C."/>
            <person name="Frias J."/>
            <person name="Faria J."/>
            <person name="Toubarro D."/>
        </authorList>
    </citation>
    <scope>NUCLEOTIDE SEQUENCE [LARGE SCALE GENOMIC DNA]</scope>
    <source>
        <strain evidence="9 10">ZMCS4</strain>
    </source>
</reference>
<dbReference type="EC" id="2.1.1.172" evidence="6"/>
<dbReference type="InterPro" id="IPR007848">
    <property type="entry name" value="Small_mtfrase_dom"/>
</dbReference>
<evidence type="ECO:0000313" key="10">
    <source>
        <dbReference type="Proteomes" id="UP001310248"/>
    </source>
</evidence>
<dbReference type="RefSeq" id="WP_329775410.1">
    <property type="nucleotide sequence ID" value="NZ_JAYDYW010000007.1"/>
</dbReference>
<dbReference type="PANTHER" id="PTHR47816:SF4">
    <property type="entry name" value="RIBOSOMAL RNA SMALL SUBUNIT METHYLTRANSFERASE C"/>
    <property type="match status" value="1"/>
</dbReference>
<dbReference type="EMBL" id="JAYDYW010000007">
    <property type="protein sequence ID" value="MEE1674256.1"/>
    <property type="molecule type" value="Genomic_DNA"/>
</dbReference>
<keyword evidence="4 6" id="KW-0808">Transferase</keyword>
<dbReference type="Proteomes" id="UP001310248">
    <property type="component" value="Unassembled WGS sequence"/>
</dbReference>
<dbReference type="PANTHER" id="PTHR47816">
    <property type="entry name" value="RIBOSOMAL RNA SMALL SUBUNIT METHYLTRANSFERASE C"/>
    <property type="match status" value="1"/>
</dbReference>
<evidence type="ECO:0000256" key="3">
    <source>
        <dbReference type="ARBA" id="ARBA00022603"/>
    </source>
</evidence>
<dbReference type="InterPro" id="IPR013675">
    <property type="entry name" value="Mtase_sm_N"/>
</dbReference>
<protein>
    <recommendedName>
        <fullName evidence="6">Ribosomal RNA small subunit methyltransferase C</fullName>
        <ecNumber evidence="6">2.1.1.172</ecNumber>
    </recommendedName>
    <alternativeName>
        <fullName evidence="6">16S rRNA m2G1207 methyltransferase</fullName>
    </alternativeName>
    <alternativeName>
        <fullName evidence="6">rRNA (guanine-N(2)-)-methyltransferase RsmC</fullName>
    </alternativeName>
</protein>
<proteinExistence type="inferred from homology"/>
<dbReference type="InterPro" id="IPR046977">
    <property type="entry name" value="RsmC/RlmG"/>
</dbReference>
<dbReference type="Pfam" id="PF05175">
    <property type="entry name" value="MTS"/>
    <property type="match status" value="1"/>
</dbReference>
<dbReference type="Gene3D" id="3.40.50.150">
    <property type="entry name" value="Vaccinia Virus protein VP39"/>
    <property type="match status" value="2"/>
</dbReference>
<accession>A0ABU7G4E0</accession>
<comment type="caution">
    <text evidence="9">The sequence shown here is derived from an EMBL/GenBank/DDBJ whole genome shotgun (WGS) entry which is preliminary data.</text>
</comment>
<comment type="function">
    <text evidence="6">Specifically methylates the guanine in position 1207 of 16S rRNA in the 30S particle.</text>
</comment>
<keyword evidence="1 6" id="KW-0963">Cytoplasm</keyword>
<evidence type="ECO:0000256" key="5">
    <source>
        <dbReference type="ARBA" id="ARBA00022691"/>
    </source>
</evidence>
<organism evidence="9 10">
    <name type="scientific">Agarivorans aestuarii</name>
    <dbReference type="NCBI Taxonomy" id="1563703"/>
    <lineage>
        <taxon>Bacteria</taxon>
        <taxon>Pseudomonadati</taxon>
        <taxon>Pseudomonadota</taxon>
        <taxon>Gammaproteobacteria</taxon>
        <taxon>Alteromonadales</taxon>
        <taxon>Alteromonadaceae</taxon>
        <taxon>Agarivorans</taxon>
    </lineage>
</organism>
<comment type="subcellular location">
    <subcellularLocation>
        <location evidence="6">Cytoplasm</location>
    </subcellularLocation>
</comment>
<dbReference type="CDD" id="cd02440">
    <property type="entry name" value="AdoMet_MTases"/>
    <property type="match status" value="1"/>
</dbReference>
<dbReference type="InterPro" id="IPR029063">
    <property type="entry name" value="SAM-dependent_MTases_sf"/>
</dbReference>
<dbReference type="Pfam" id="PF08468">
    <property type="entry name" value="MTS_N"/>
    <property type="match status" value="1"/>
</dbReference>
<comment type="subunit">
    <text evidence="6">Monomer.</text>
</comment>
<keyword evidence="3 6" id="KW-0489">Methyltransferase</keyword>
<evidence type="ECO:0000256" key="4">
    <source>
        <dbReference type="ARBA" id="ARBA00022679"/>
    </source>
</evidence>
<gene>
    <name evidence="6 9" type="primary">rsmC</name>
    <name evidence="9" type="ORF">SNR37_003693</name>
</gene>
<evidence type="ECO:0000259" key="8">
    <source>
        <dbReference type="Pfam" id="PF08468"/>
    </source>
</evidence>
<evidence type="ECO:0000256" key="2">
    <source>
        <dbReference type="ARBA" id="ARBA00022552"/>
    </source>
</evidence>
<dbReference type="GO" id="GO:0052914">
    <property type="term" value="F:16S rRNA (guanine(1207)-N(2))-methyltransferase activity"/>
    <property type="evidence" value="ECO:0007669"/>
    <property type="project" value="UniProtKB-EC"/>
</dbReference>
<dbReference type="PROSITE" id="PS00092">
    <property type="entry name" value="N6_MTASE"/>
    <property type="match status" value="1"/>
</dbReference>
<dbReference type="InterPro" id="IPR023543">
    <property type="entry name" value="rRNA_ssu_MeTfrase_C"/>
</dbReference>
<feature type="domain" description="Methyltransferase small" evidence="7">
    <location>
        <begin position="176"/>
        <end position="340"/>
    </location>
</feature>
<evidence type="ECO:0000256" key="6">
    <source>
        <dbReference type="HAMAP-Rule" id="MF_01862"/>
    </source>
</evidence>
<sequence>MNTSPHATSQVLARHDDLFTQQHLVVAGQLADNYPLSLLEQVASLQVCCSHFGHHQYFSKQQNSKLTSQFSAAPKLASDSNALLLFMPKAKQEAAYLFACILPQLQTGAEIFVVGENRGGVKSCEKLLAEFGIKVNKIDSARRCGLYFGVLDKATPQFDASQWQNSFEVALPNASLKVKSLPGVFNHGKLDDGSQLLLEHLPTLHGSVLDFGCGAGIIGASQALLHNVDISLLDVSAYAIASSKATLKENQLTGTVIASDGLSEVKQSFDFIVSNPPFHAGIDTQYETTETFLAQAKQHLNANGELWLVANSFLQYEALIKQHFSRFESVLDNKKFKILRCCI</sequence>
<comment type="catalytic activity">
    <reaction evidence="6">
        <text>guanosine(1207) in 16S rRNA + S-adenosyl-L-methionine = N(2)-methylguanosine(1207) in 16S rRNA + S-adenosyl-L-homocysteine + H(+)</text>
        <dbReference type="Rhea" id="RHEA:42736"/>
        <dbReference type="Rhea" id="RHEA-COMP:10213"/>
        <dbReference type="Rhea" id="RHEA-COMP:10214"/>
        <dbReference type="ChEBI" id="CHEBI:15378"/>
        <dbReference type="ChEBI" id="CHEBI:57856"/>
        <dbReference type="ChEBI" id="CHEBI:59789"/>
        <dbReference type="ChEBI" id="CHEBI:74269"/>
        <dbReference type="ChEBI" id="CHEBI:74481"/>
        <dbReference type="EC" id="2.1.1.172"/>
    </reaction>
</comment>
<keyword evidence="2 6" id="KW-0698">rRNA processing</keyword>
<reference evidence="10" key="1">
    <citation type="submission" date="2023-07" db="EMBL/GenBank/DDBJ databases">
        <title>Draft genome sequence of Agarivorans aestuarii strain ZMCS4, a CAZymes producing bacteria isolated from the marine brown algae Clodostephus spongiosus.</title>
        <authorList>
            <person name="Lorente B."/>
            <person name="Cabral C."/>
            <person name="Frias J."/>
            <person name="Faria J."/>
            <person name="Toubarro D."/>
        </authorList>
    </citation>
    <scope>NUCLEOTIDE SEQUENCE [LARGE SCALE GENOMIC DNA]</scope>
    <source>
        <strain evidence="10">ZMCS4</strain>
    </source>
</reference>
<dbReference type="NCBIfam" id="NF007023">
    <property type="entry name" value="PRK09489.1"/>
    <property type="match status" value="1"/>
</dbReference>
<dbReference type="InterPro" id="IPR002052">
    <property type="entry name" value="DNA_methylase_N6_adenine_CS"/>
</dbReference>
<comment type="similarity">
    <text evidence="6">Belongs to the methyltransferase superfamily. RsmC family.</text>
</comment>
<name>A0ABU7G4E0_9ALTE</name>
<keyword evidence="5 6" id="KW-0949">S-adenosyl-L-methionine</keyword>
<dbReference type="SUPFAM" id="SSF53335">
    <property type="entry name" value="S-adenosyl-L-methionine-dependent methyltransferases"/>
    <property type="match status" value="1"/>
</dbReference>